<evidence type="ECO:0000256" key="4">
    <source>
        <dbReference type="ARBA" id="ARBA00023136"/>
    </source>
</evidence>
<keyword evidence="9" id="KW-1185">Reference proteome</keyword>
<dbReference type="InterPro" id="IPR036259">
    <property type="entry name" value="MFS_trans_sf"/>
</dbReference>
<protein>
    <submittedName>
        <fullName evidence="8">Related to multidrug resistant protein</fullName>
    </submittedName>
</protein>
<dbReference type="PRINTS" id="PR01036">
    <property type="entry name" value="TCRTETB"/>
</dbReference>
<feature type="compositionally biased region" description="Basic and acidic residues" evidence="5">
    <location>
        <begin position="12"/>
        <end position="24"/>
    </location>
</feature>
<dbReference type="InterPro" id="IPR020846">
    <property type="entry name" value="MFS_dom"/>
</dbReference>
<dbReference type="Pfam" id="PF07690">
    <property type="entry name" value="MFS_1"/>
    <property type="match status" value="1"/>
</dbReference>
<reference evidence="9" key="1">
    <citation type="submission" date="2016-03" db="EMBL/GenBank/DDBJ databases">
        <authorList>
            <person name="Ploux O."/>
        </authorList>
    </citation>
    <scope>NUCLEOTIDE SEQUENCE [LARGE SCALE GENOMIC DNA]</scope>
    <source>
        <strain evidence="9">UK7</strain>
    </source>
</reference>
<organism evidence="8 9">
    <name type="scientific">Rhynchosporium graminicola</name>
    <dbReference type="NCBI Taxonomy" id="2792576"/>
    <lineage>
        <taxon>Eukaryota</taxon>
        <taxon>Fungi</taxon>
        <taxon>Dikarya</taxon>
        <taxon>Ascomycota</taxon>
        <taxon>Pezizomycotina</taxon>
        <taxon>Leotiomycetes</taxon>
        <taxon>Helotiales</taxon>
        <taxon>Ploettnerulaceae</taxon>
        <taxon>Rhynchosporium</taxon>
    </lineage>
</organism>
<evidence type="ECO:0000313" key="8">
    <source>
        <dbReference type="EMBL" id="CZS88188.1"/>
    </source>
</evidence>
<gene>
    <name evidence="8" type="ORF">RCO7_01151</name>
</gene>
<feature type="transmembrane region" description="Helical" evidence="6">
    <location>
        <begin position="182"/>
        <end position="203"/>
    </location>
</feature>
<accession>A0A1E1JQW2</accession>
<dbReference type="CDD" id="cd17323">
    <property type="entry name" value="MFS_Tpo1_MDR_like"/>
    <property type="match status" value="1"/>
</dbReference>
<dbReference type="PROSITE" id="PS50850">
    <property type="entry name" value="MFS"/>
    <property type="match status" value="1"/>
</dbReference>
<evidence type="ECO:0000259" key="7">
    <source>
        <dbReference type="PROSITE" id="PS50850"/>
    </source>
</evidence>
<feature type="transmembrane region" description="Helical" evidence="6">
    <location>
        <begin position="324"/>
        <end position="345"/>
    </location>
</feature>
<comment type="caution">
    <text evidence="8">The sequence shown here is derived from an EMBL/GenBank/DDBJ whole genome shotgun (WGS) entry which is preliminary data.</text>
</comment>
<keyword evidence="3 6" id="KW-1133">Transmembrane helix</keyword>
<feature type="domain" description="Major facilitator superfamily (MFS) profile" evidence="7">
    <location>
        <begin position="57"/>
        <end position="487"/>
    </location>
</feature>
<dbReference type="GO" id="GO:0005886">
    <property type="term" value="C:plasma membrane"/>
    <property type="evidence" value="ECO:0007669"/>
    <property type="project" value="TreeGrafter"/>
</dbReference>
<feature type="transmembrane region" description="Helical" evidence="6">
    <location>
        <begin position="391"/>
        <end position="415"/>
    </location>
</feature>
<feature type="transmembrane region" description="Helical" evidence="6">
    <location>
        <begin position="95"/>
        <end position="111"/>
    </location>
</feature>
<feature type="transmembrane region" description="Helical" evidence="6">
    <location>
        <begin position="55"/>
        <end position="75"/>
    </location>
</feature>
<sequence length="494" mass="54181">MPASKEISSSDEEPRIRSSVDPEKYIGGSNDTHEVTWAGNDDPQHPMNWSLRRKLSMTILISFGGLVSLMSTSMLAPALLDIENDLHTGDSETNLILSIYVLALAFGPLFISPLSELFGRKKVYLLCHVWYILWNAVAPVGKMKALLIIGRFLSGLGASVGLALPGPMMADIWKPAQRGKTYALVTFTPLLGVAVGPIIGGIVAENIGWPWIFWIVSAGDGFLVVLGFFLIYESYAPTLLAKKARDLRKESGEGYFTKHELSHPKLSQKLKVTMVRPVRMLFSQPLVPLISIFLAYEFGVYCLAITTFGAIFEELYHQSTTISGLHYTAIAVGNTIGSQVGGWATDRVWKHLTVKAGGSTSPEYRVPMMIPGAIAMPIGLFWYGWSVQERLLWIMPDIGIAIFSGGATLATQAVIQYTVEAFGDHSASAVAAVRFLSNIFGFAFPLFAPKLYDRLDYGWGNSLLAFLFIAFAVPGPFLLWKFGGRIRAVGKEVQ</sequence>
<evidence type="ECO:0000256" key="3">
    <source>
        <dbReference type="ARBA" id="ARBA00022989"/>
    </source>
</evidence>
<keyword evidence="2 6" id="KW-0812">Transmembrane</keyword>
<evidence type="ECO:0000256" key="6">
    <source>
        <dbReference type="SAM" id="Phobius"/>
    </source>
</evidence>
<feature type="transmembrane region" description="Helical" evidence="6">
    <location>
        <begin position="366"/>
        <end position="385"/>
    </location>
</feature>
<dbReference type="InParanoid" id="A0A1E1JQW2"/>
<dbReference type="SUPFAM" id="SSF103473">
    <property type="entry name" value="MFS general substrate transporter"/>
    <property type="match status" value="1"/>
</dbReference>
<feature type="transmembrane region" description="Helical" evidence="6">
    <location>
        <begin position="286"/>
        <end position="312"/>
    </location>
</feature>
<evidence type="ECO:0000256" key="1">
    <source>
        <dbReference type="ARBA" id="ARBA00004141"/>
    </source>
</evidence>
<evidence type="ECO:0000313" key="9">
    <source>
        <dbReference type="Proteomes" id="UP000178129"/>
    </source>
</evidence>
<feature type="transmembrane region" description="Helical" evidence="6">
    <location>
        <begin position="427"/>
        <end position="447"/>
    </location>
</feature>
<feature type="transmembrane region" description="Helical" evidence="6">
    <location>
        <begin position="459"/>
        <end position="480"/>
    </location>
</feature>
<evidence type="ECO:0000256" key="5">
    <source>
        <dbReference type="SAM" id="MobiDB-lite"/>
    </source>
</evidence>
<dbReference type="Proteomes" id="UP000178129">
    <property type="component" value="Unassembled WGS sequence"/>
</dbReference>
<dbReference type="STRING" id="914237.A0A1E1JQW2"/>
<dbReference type="InterPro" id="IPR011701">
    <property type="entry name" value="MFS"/>
</dbReference>
<keyword evidence="4 6" id="KW-0472">Membrane</keyword>
<name>A0A1E1JQW2_9HELO</name>
<feature type="transmembrane region" description="Helical" evidence="6">
    <location>
        <begin position="209"/>
        <end position="232"/>
    </location>
</feature>
<dbReference type="GO" id="GO:0022857">
    <property type="term" value="F:transmembrane transporter activity"/>
    <property type="evidence" value="ECO:0007669"/>
    <property type="project" value="InterPro"/>
</dbReference>
<dbReference type="EMBL" id="FJUW01000001">
    <property type="protein sequence ID" value="CZS88188.1"/>
    <property type="molecule type" value="Genomic_DNA"/>
</dbReference>
<proteinExistence type="predicted"/>
<dbReference type="AlphaFoldDB" id="A0A1E1JQW2"/>
<feature type="transmembrane region" description="Helical" evidence="6">
    <location>
        <begin position="147"/>
        <end position="170"/>
    </location>
</feature>
<feature type="region of interest" description="Disordered" evidence="5">
    <location>
        <begin position="1"/>
        <end position="41"/>
    </location>
</feature>
<comment type="subcellular location">
    <subcellularLocation>
        <location evidence="1">Membrane</location>
        <topology evidence="1">Multi-pass membrane protein</topology>
    </subcellularLocation>
</comment>
<dbReference type="PANTHER" id="PTHR23502">
    <property type="entry name" value="MAJOR FACILITATOR SUPERFAMILY"/>
    <property type="match status" value="1"/>
</dbReference>
<dbReference type="PANTHER" id="PTHR23502:SF60">
    <property type="entry name" value="MAJOR FACILITATOR SUPERFAMILY (MFS) PROFILE DOMAIN-CONTAINING PROTEIN-RELATED"/>
    <property type="match status" value="1"/>
</dbReference>
<dbReference type="Gene3D" id="1.20.1250.20">
    <property type="entry name" value="MFS general substrate transporter like domains"/>
    <property type="match status" value="1"/>
</dbReference>
<evidence type="ECO:0000256" key="2">
    <source>
        <dbReference type="ARBA" id="ARBA00022692"/>
    </source>
</evidence>